<dbReference type="Gene3D" id="3.90.550.10">
    <property type="entry name" value="Spore Coat Polysaccharide Biosynthesis Protein SpsA, Chain A"/>
    <property type="match status" value="1"/>
</dbReference>
<evidence type="ECO:0000256" key="5">
    <source>
        <dbReference type="ARBA" id="ARBA00022676"/>
    </source>
</evidence>
<accession>A0A2P6N0K8</accession>
<organism evidence="15 16">
    <name type="scientific">Planoprotostelium fungivorum</name>
    <dbReference type="NCBI Taxonomy" id="1890364"/>
    <lineage>
        <taxon>Eukaryota</taxon>
        <taxon>Amoebozoa</taxon>
        <taxon>Evosea</taxon>
        <taxon>Variosea</taxon>
        <taxon>Cavosteliida</taxon>
        <taxon>Cavosteliaceae</taxon>
        <taxon>Planoprotostelium</taxon>
    </lineage>
</organism>
<evidence type="ECO:0000256" key="8">
    <source>
        <dbReference type="ARBA" id="ARBA00022824"/>
    </source>
</evidence>
<dbReference type="GO" id="GO:0004581">
    <property type="term" value="F:dolichyl-phosphate beta-glucosyltransferase activity"/>
    <property type="evidence" value="ECO:0007669"/>
    <property type="project" value="UniProtKB-EC"/>
</dbReference>
<evidence type="ECO:0000256" key="3">
    <source>
        <dbReference type="ARBA" id="ARBA00006739"/>
    </source>
</evidence>
<dbReference type="InterPro" id="IPR001173">
    <property type="entry name" value="Glyco_trans_2-like"/>
</dbReference>
<keyword evidence="8" id="KW-0256">Endoplasmic reticulum</keyword>
<proteinExistence type="inferred from homology"/>
<gene>
    <name evidence="15" type="ORF">PROFUN_14210</name>
</gene>
<evidence type="ECO:0000256" key="6">
    <source>
        <dbReference type="ARBA" id="ARBA00022679"/>
    </source>
</evidence>
<dbReference type="CDD" id="cd04188">
    <property type="entry name" value="DPG_synthase"/>
    <property type="match status" value="1"/>
</dbReference>
<dbReference type="InterPro" id="IPR029044">
    <property type="entry name" value="Nucleotide-diphossugar_trans"/>
</dbReference>
<sequence length="445" mass="50696">MSKGSPLTSAEARATKRFVCVATQVPQSIRSNPTGWMTLIESDERSTSMEEMDDTNSVVEQKSLDWNEDFLRILLSVHRLSLNDQTNYEKEELHSLHHAAVSERDCNTCRDFTAQVVDVCSHLLGLLLLVVIVAAFVYASRLFGPKTPLWEKDEDVYTSIHNDGRREKQSFPSFLAHSKNVTPSKDLIHLSVVIPAYDEEQRLPVMMEEALGHLKSRQRKDPNFSWEIIIVDDGSKDKTSEVSLAYSKQEGSDRVRVLTLKKNRGKGGALRRGFTCTRGKLVLMADADGATKFSDYDRLEEKMRSIQTEDVGFVAGSRAHLQQEAVAQRSFFRTILMHGFHFFLNAVAVRGVKDTQCGFKLFTRQTSRMLFPNLHVERWAFDIELILLAQRLNVPIAEVPVNWTEIPGSKLSPVEAALQMLRDVLRIRIGYMLGFWKIDRTLYRD</sequence>
<dbReference type="InterPro" id="IPR035518">
    <property type="entry name" value="DPG_synthase"/>
</dbReference>
<comment type="caution">
    <text evidence="15">The sequence shown here is derived from an EMBL/GenBank/DDBJ whole genome shotgun (WGS) entry which is preliminary data.</text>
</comment>
<keyword evidence="10 13" id="KW-1133">Transmembrane helix</keyword>
<dbReference type="PANTHER" id="PTHR10859:SF91">
    <property type="entry name" value="DOLICHYL-PHOSPHATE BETA-GLUCOSYLTRANSFERASE"/>
    <property type="match status" value="1"/>
</dbReference>
<keyword evidence="9" id="KW-0735">Signal-anchor</keyword>
<comment type="subcellular location">
    <subcellularLocation>
        <location evidence="1">Endoplasmic reticulum membrane</location>
        <topology evidence="1">Single-pass membrane protein</topology>
    </subcellularLocation>
</comment>
<dbReference type="InParanoid" id="A0A2P6N0K8"/>
<evidence type="ECO:0000256" key="2">
    <source>
        <dbReference type="ARBA" id="ARBA00004922"/>
    </source>
</evidence>
<name>A0A2P6N0K8_9EUKA</name>
<evidence type="ECO:0000256" key="7">
    <source>
        <dbReference type="ARBA" id="ARBA00022692"/>
    </source>
</evidence>
<feature type="transmembrane region" description="Helical" evidence="13">
    <location>
        <begin position="123"/>
        <end position="143"/>
    </location>
</feature>
<evidence type="ECO:0000256" key="4">
    <source>
        <dbReference type="ARBA" id="ARBA00012583"/>
    </source>
</evidence>
<reference evidence="15 16" key="1">
    <citation type="journal article" date="2018" name="Genome Biol. Evol.">
        <title>Multiple Roots of Fruiting Body Formation in Amoebozoa.</title>
        <authorList>
            <person name="Hillmann F."/>
            <person name="Forbes G."/>
            <person name="Novohradska S."/>
            <person name="Ferling I."/>
            <person name="Riege K."/>
            <person name="Groth M."/>
            <person name="Westermann M."/>
            <person name="Marz M."/>
            <person name="Spaller T."/>
            <person name="Winckler T."/>
            <person name="Schaap P."/>
            <person name="Glockner G."/>
        </authorList>
    </citation>
    <scope>NUCLEOTIDE SEQUENCE [LARGE SCALE GENOMIC DNA]</scope>
    <source>
        <strain evidence="15 16">Jena</strain>
    </source>
</reference>
<keyword evidence="11 13" id="KW-0472">Membrane</keyword>
<evidence type="ECO:0000256" key="11">
    <source>
        <dbReference type="ARBA" id="ARBA00023136"/>
    </source>
</evidence>
<keyword evidence="5" id="KW-0328">Glycosyltransferase</keyword>
<dbReference type="FunCoup" id="A0A2P6N0K8">
    <property type="interactions" value="505"/>
</dbReference>
<dbReference type="EC" id="2.4.1.117" evidence="4"/>
<dbReference type="EMBL" id="MDYQ01000261">
    <property type="protein sequence ID" value="PRP77498.1"/>
    <property type="molecule type" value="Genomic_DNA"/>
</dbReference>
<dbReference type="AlphaFoldDB" id="A0A2P6N0K8"/>
<comment type="similarity">
    <text evidence="3">Belongs to the glycosyltransferase 2 family.</text>
</comment>
<evidence type="ECO:0000256" key="9">
    <source>
        <dbReference type="ARBA" id="ARBA00022968"/>
    </source>
</evidence>
<evidence type="ECO:0000256" key="12">
    <source>
        <dbReference type="ARBA" id="ARBA00045097"/>
    </source>
</evidence>
<evidence type="ECO:0000256" key="1">
    <source>
        <dbReference type="ARBA" id="ARBA00004389"/>
    </source>
</evidence>
<evidence type="ECO:0000256" key="13">
    <source>
        <dbReference type="SAM" id="Phobius"/>
    </source>
</evidence>
<dbReference type="PANTHER" id="PTHR10859">
    <property type="entry name" value="GLYCOSYL TRANSFERASE"/>
    <property type="match status" value="1"/>
</dbReference>
<keyword evidence="7 13" id="KW-0812">Transmembrane</keyword>
<dbReference type="Proteomes" id="UP000241769">
    <property type="component" value="Unassembled WGS sequence"/>
</dbReference>
<evidence type="ECO:0000259" key="14">
    <source>
        <dbReference type="Pfam" id="PF00535"/>
    </source>
</evidence>
<dbReference type="SUPFAM" id="SSF53448">
    <property type="entry name" value="Nucleotide-diphospho-sugar transferases"/>
    <property type="match status" value="1"/>
</dbReference>
<evidence type="ECO:0000313" key="16">
    <source>
        <dbReference type="Proteomes" id="UP000241769"/>
    </source>
</evidence>
<evidence type="ECO:0000313" key="15">
    <source>
        <dbReference type="EMBL" id="PRP77498.1"/>
    </source>
</evidence>
<feature type="domain" description="Glycosyltransferase 2-like" evidence="14">
    <location>
        <begin position="191"/>
        <end position="365"/>
    </location>
</feature>
<keyword evidence="16" id="KW-1185">Reference proteome</keyword>
<evidence type="ECO:0000256" key="10">
    <source>
        <dbReference type="ARBA" id="ARBA00022989"/>
    </source>
</evidence>
<dbReference type="STRING" id="1890364.A0A2P6N0K8"/>
<dbReference type="Pfam" id="PF00535">
    <property type="entry name" value="Glycos_transf_2"/>
    <property type="match status" value="1"/>
</dbReference>
<comment type="catalytic activity">
    <reaction evidence="12">
        <text>a di-trans,poly-cis-dolichyl phosphate + UDP-alpha-D-glucose = a di-trans,poly-cis-dolichyl beta-D-glucosyl phosphate + UDP</text>
        <dbReference type="Rhea" id="RHEA:15401"/>
        <dbReference type="Rhea" id="RHEA-COMP:19498"/>
        <dbReference type="Rhea" id="RHEA-COMP:19502"/>
        <dbReference type="ChEBI" id="CHEBI:57525"/>
        <dbReference type="ChEBI" id="CHEBI:57683"/>
        <dbReference type="ChEBI" id="CHEBI:58223"/>
        <dbReference type="ChEBI" id="CHEBI:58885"/>
        <dbReference type="EC" id="2.4.1.117"/>
    </reaction>
    <physiologicalReaction direction="left-to-right" evidence="12">
        <dbReference type="Rhea" id="RHEA:15402"/>
    </physiologicalReaction>
</comment>
<dbReference type="OrthoDB" id="3784at2759"/>
<comment type="pathway">
    <text evidence="2">Protein modification; protein glycosylation.</text>
</comment>
<dbReference type="GO" id="GO:0006487">
    <property type="term" value="P:protein N-linked glycosylation"/>
    <property type="evidence" value="ECO:0007669"/>
    <property type="project" value="TreeGrafter"/>
</dbReference>
<keyword evidence="6" id="KW-0808">Transferase</keyword>
<dbReference type="GO" id="GO:0005789">
    <property type="term" value="C:endoplasmic reticulum membrane"/>
    <property type="evidence" value="ECO:0007669"/>
    <property type="project" value="UniProtKB-SubCell"/>
</dbReference>
<protein>
    <recommendedName>
        <fullName evidence="4">dolichyl-phosphate beta-glucosyltransferase</fullName>
        <ecNumber evidence="4">2.4.1.117</ecNumber>
    </recommendedName>
</protein>